<name>A0ACB8DQY9_DERSI</name>
<evidence type="ECO:0000313" key="1">
    <source>
        <dbReference type="EMBL" id="KAH7974776.1"/>
    </source>
</evidence>
<dbReference type="EMBL" id="CM023479">
    <property type="protein sequence ID" value="KAH7974776.1"/>
    <property type="molecule type" value="Genomic_DNA"/>
</dbReference>
<evidence type="ECO:0000313" key="2">
    <source>
        <dbReference type="Proteomes" id="UP000821865"/>
    </source>
</evidence>
<proteinExistence type="predicted"/>
<gene>
    <name evidence="1" type="ORF">HPB49_019272</name>
</gene>
<keyword evidence="2" id="KW-1185">Reference proteome</keyword>
<dbReference type="Proteomes" id="UP000821865">
    <property type="component" value="Chromosome 10"/>
</dbReference>
<accession>A0ACB8DQY9</accession>
<comment type="caution">
    <text evidence="1">The sequence shown here is derived from an EMBL/GenBank/DDBJ whole genome shotgun (WGS) entry which is preliminary data.</text>
</comment>
<sequence>MASKMPLSVPRSLVDVSIVICLVLISVPLSRTAAIERFEKSCEPEPTAEHVGGRATCPFERRLDYDPRRIPAVVPTVTCHCPNSFCRDGGDFRCVEVRESLRVFYVNETSPSLSMSTIHVTTSCVCAISQSTPAEPEITRPT</sequence>
<protein>
    <submittedName>
        <fullName evidence="1">Uncharacterized protein</fullName>
    </submittedName>
</protein>
<reference evidence="1" key="1">
    <citation type="submission" date="2020-05" db="EMBL/GenBank/DDBJ databases">
        <title>Large-scale comparative analyses of tick genomes elucidate their genetic diversity and vector capacities.</title>
        <authorList>
            <person name="Jia N."/>
            <person name="Wang J."/>
            <person name="Shi W."/>
            <person name="Du L."/>
            <person name="Sun Y."/>
            <person name="Zhan W."/>
            <person name="Jiang J."/>
            <person name="Wang Q."/>
            <person name="Zhang B."/>
            <person name="Ji P."/>
            <person name="Sakyi L.B."/>
            <person name="Cui X."/>
            <person name="Yuan T."/>
            <person name="Jiang B."/>
            <person name="Yang W."/>
            <person name="Lam T.T.-Y."/>
            <person name="Chang Q."/>
            <person name="Ding S."/>
            <person name="Wang X."/>
            <person name="Zhu J."/>
            <person name="Ruan X."/>
            <person name="Zhao L."/>
            <person name="Wei J."/>
            <person name="Que T."/>
            <person name="Du C."/>
            <person name="Cheng J."/>
            <person name="Dai P."/>
            <person name="Han X."/>
            <person name="Huang E."/>
            <person name="Gao Y."/>
            <person name="Liu J."/>
            <person name="Shao H."/>
            <person name="Ye R."/>
            <person name="Li L."/>
            <person name="Wei W."/>
            <person name="Wang X."/>
            <person name="Wang C."/>
            <person name="Yang T."/>
            <person name="Huo Q."/>
            <person name="Li W."/>
            <person name="Guo W."/>
            <person name="Chen H."/>
            <person name="Zhou L."/>
            <person name="Ni X."/>
            <person name="Tian J."/>
            <person name="Zhou Y."/>
            <person name="Sheng Y."/>
            <person name="Liu T."/>
            <person name="Pan Y."/>
            <person name="Xia L."/>
            <person name="Li J."/>
            <person name="Zhao F."/>
            <person name="Cao W."/>
        </authorList>
    </citation>
    <scope>NUCLEOTIDE SEQUENCE</scope>
    <source>
        <strain evidence="1">Dsil-2018</strain>
    </source>
</reference>
<organism evidence="1 2">
    <name type="scientific">Dermacentor silvarum</name>
    <name type="common">Tick</name>
    <dbReference type="NCBI Taxonomy" id="543639"/>
    <lineage>
        <taxon>Eukaryota</taxon>
        <taxon>Metazoa</taxon>
        <taxon>Ecdysozoa</taxon>
        <taxon>Arthropoda</taxon>
        <taxon>Chelicerata</taxon>
        <taxon>Arachnida</taxon>
        <taxon>Acari</taxon>
        <taxon>Parasitiformes</taxon>
        <taxon>Ixodida</taxon>
        <taxon>Ixodoidea</taxon>
        <taxon>Ixodidae</taxon>
        <taxon>Rhipicephalinae</taxon>
        <taxon>Dermacentor</taxon>
    </lineage>
</organism>